<dbReference type="PANTHER" id="PTHR47829:SF3">
    <property type="entry name" value="AMINOGLYCOSIDE PHOSPHOTRANSFERASE DOMAIN-CONTAINING PROTEIN"/>
    <property type="match status" value="1"/>
</dbReference>
<protein>
    <submittedName>
        <fullName evidence="2">Aminoglycoside phosphotransferase</fullName>
    </submittedName>
</protein>
<evidence type="ECO:0000259" key="1">
    <source>
        <dbReference type="Pfam" id="PF01636"/>
    </source>
</evidence>
<dbReference type="InterPro" id="IPR052898">
    <property type="entry name" value="ACAD10-like"/>
</dbReference>
<dbReference type="CDD" id="cd05154">
    <property type="entry name" value="ACAD10_11_N-like"/>
    <property type="match status" value="1"/>
</dbReference>
<dbReference type="EMBL" id="BAET01000016">
    <property type="protein sequence ID" value="GAB55811.1"/>
    <property type="molecule type" value="Genomic_DNA"/>
</dbReference>
<dbReference type="AlphaFoldDB" id="H5TBY4"/>
<dbReference type="Gene3D" id="3.90.1200.10">
    <property type="match status" value="1"/>
</dbReference>
<accession>H5TBY4</accession>
<dbReference type="GO" id="GO:0016740">
    <property type="term" value="F:transferase activity"/>
    <property type="evidence" value="ECO:0007669"/>
    <property type="project" value="UniProtKB-KW"/>
</dbReference>
<evidence type="ECO:0000313" key="2">
    <source>
        <dbReference type="EMBL" id="GAB55811.1"/>
    </source>
</evidence>
<proteinExistence type="predicted"/>
<gene>
    <name evidence="2" type="ORF">GPUN_1695</name>
</gene>
<dbReference type="Pfam" id="PF01636">
    <property type="entry name" value="APH"/>
    <property type="match status" value="1"/>
</dbReference>
<keyword evidence="2" id="KW-0808">Transferase</keyword>
<evidence type="ECO:0000313" key="3">
    <source>
        <dbReference type="Proteomes" id="UP000053586"/>
    </source>
</evidence>
<reference evidence="2 3" key="2">
    <citation type="journal article" date="2017" name="Antonie Van Leeuwenhoek">
        <title>Rhizobium rhizosphaerae sp. nov., a novel species isolated from rice rhizosphere.</title>
        <authorList>
            <person name="Zhao J.J."/>
            <person name="Zhang J."/>
            <person name="Zhang R.J."/>
            <person name="Zhang C.W."/>
            <person name="Yin H.Q."/>
            <person name="Zhang X.X."/>
        </authorList>
    </citation>
    <scope>NUCLEOTIDE SEQUENCE [LARGE SCALE GENOMIC DNA]</scope>
    <source>
        <strain evidence="2 3">ACAM 611</strain>
    </source>
</reference>
<sequence>MWDPALPDVDFSHRCEIYSEMNRVMASLHKINIAEVGLSDYGRPGNYYERQINRWIQQYRASETEKIADMNWLIKWLPNNTPSEDGRVSLVHGDFRLDNMLFHPKKSQVLALVDWELSTLGHPFADLAYQCMQLRMASNSALQGLDGIDREALGIPSEQDYVSQYCKRVGINGITDWNFYLAFSAFRFAAILQGVKKRALDGNASNDKAYKMGEMVAPLAKMAIGLVN</sequence>
<comment type="caution">
    <text evidence="2">The sequence shown here is derived from an EMBL/GenBank/DDBJ whole genome shotgun (WGS) entry which is preliminary data.</text>
</comment>
<dbReference type="PANTHER" id="PTHR47829">
    <property type="entry name" value="HYDROLASE, PUTATIVE (AFU_ORTHOLOGUE AFUA_1G12880)-RELATED"/>
    <property type="match status" value="1"/>
</dbReference>
<dbReference type="STRING" id="56804.BAE46_13580"/>
<dbReference type="SUPFAM" id="SSF56112">
    <property type="entry name" value="Protein kinase-like (PK-like)"/>
    <property type="match status" value="1"/>
</dbReference>
<dbReference type="InterPro" id="IPR041726">
    <property type="entry name" value="ACAD10_11_N"/>
</dbReference>
<name>H5TBY4_9ALTE</name>
<dbReference type="Proteomes" id="UP000053586">
    <property type="component" value="Unassembled WGS sequence"/>
</dbReference>
<dbReference type="eggNOG" id="COG3173">
    <property type="taxonomic scope" value="Bacteria"/>
</dbReference>
<keyword evidence="3" id="KW-1185">Reference proteome</keyword>
<dbReference type="InterPro" id="IPR011009">
    <property type="entry name" value="Kinase-like_dom_sf"/>
</dbReference>
<dbReference type="InterPro" id="IPR002575">
    <property type="entry name" value="Aminoglycoside_PTrfase"/>
</dbReference>
<organism evidence="2 3">
    <name type="scientific">Glaciecola punicea ACAM 611</name>
    <dbReference type="NCBI Taxonomy" id="1121923"/>
    <lineage>
        <taxon>Bacteria</taxon>
        <taxon>Pseudomonadati</taxon>
        <taxon>Pseudomonadota</taxon>
        <taxon>Gammaproteobacteria</taxon>
        <taxon>Alteromonadales</taxon>
        <taxon>Alteromonadaceae</taxon>
        <taxon>Glaciecola</taxon>
    </lineage>
</organism>
<reference evidence="2 3" key="1">
    <citation type="journal article" date="2012" name="J. Bacteriol.">
        <title>Genome sequence of proteorhodopsin-containing sea ice bacterium Glaciecola punicea ACAM 611T.</title>
        <authorList>
            <person name="Qin Q.-L."/>
            <person name="Xie B.-B."/>
            <person name="Shu Y.-L."/>
            <person name="Rong J.-C."/>
            <person name="Zhao D.-L."/>
            <person name="Zhang X.-Y."/>
            <person name="Chen X.-L."/>
            <person name="Zhou B.-C."/>
            <person name="Zhanga Y.-Z."/>
        </authorList>
    </citation>
    <scope>NUCLEOTIDE SEQUENCE [LARGE SCALE GENOMIC DNA]</scope>
    <source>
        <strain evidence="2 3">ACAM 611</strain>
    </source>
</reference>
<feature type="domain" description="Aminoglycoside phosphotransferase" evidence="1">
    <location>
        <begin position="14"/>
        <end position="138"/>
    </location>
</feature>